<evidence type="ECO:0000259" key="1">
    <source>
        <dbReference type="PROSITE" id="PS50943"/>
    </source>
</evidence>
<dbReference type="InterPro" id="IPR010982">
    <property type="entry name" value="Lambda_DNA-bd_dom_sf"/>
</dbReference>
<dbReference type="CDD" id="cd00093">
    <property type="entry name" value="HTH_XRE"/>
    <property type="match status" value="1"/>
</dbReference>
<evidence type="ECO:0000313" key="3">
    <source>
        <dbReference type="Proteomes" id="UP000679691"/>
    </source>
</evidence>
<dbReference type="RefSeq" id="WP_353547956.1">
    <property type="nucleotide sequence ID" value="NZ_JAGKSB010000018.1"/>
</dbReference>
<dbReference type="PROSITE" id="PS50943">
    <property type="entry name" value="HTH_CROC1"/>
    <property type="match status" value="1"/>
</dbReference>
<dbReference type="GO" id="GO:0003677">
    <property type="term" value="F:DNA binding"/>
    <property type="evidence" value="ECO:0007669"/>
    <property type="project" value="InterPro"/>
</dbReference>
<keyword evidence="3" id="KW-1185">Reference proteome</keyword>
<proteinExistence type="predicted"/>
<dbReference type="Gene3D" id="1.10.260.40">
    <property type="entry name" value="lambda repressor-like DNA-binding domains"/>
    <property type="match status" value="1"/>
</dbReference>
<feature type="domain" description="HTH cro/C1-type" evidence="1">
    <location>
        <begin position="15"/>
        <end position="68"/>
    </location>
</feature>
<dbReference type="Pfam" id="PF01381">
    <property type="entry name" value="HTH_3"/>
    <property type="match status" value="1"/>
</dbReference>
<protein>
    <submittedName>
        <fullName evidence="2">Helix-turn-helix transcriptional regulator</fullName>
    </submittedName>
</protein>
<comment type="caution">
    <text evidence="2">The sequence shown here is derived from an EMBL/GenBank/DDBJ whole genome shotgun (WGS) entry which is preliminary data.</text>
</comment>
<accession>A0A8T4HDA0</accession>
<sequence length="162" mass="18550">MINHQNIRHAIGKEFKSKRTSYGYTIKDFADISGLALSTINKIENGVIVNIDLYLHYALKINYSLKKLLSQPTIIENQQYNNLTPNKKKRLTHSIRAHIIETDFLDEPKSSALIQEELLRLGLISKKENTSIAISGVLRNFVNKKQLSIVMKVGRKNLYVKI</sequence>
<reference evidence="2" key="1">
    <citation type="submission" date="2021-03" db="EMBL/GenBank/DDBJ databases">
        <authorList>
            <person name="Lu T."/>
            <person name="Wang Q."/>
            <person name="Han X."/>
        </authorList>
    </citation>
    <scope>NUCLEOTIDE SEQUENCE</scope>
    <source>
        <strain evidence="2">WQ 2009</strain>
    </source>
</reference>
<dbReference type="Proteomes" id="UP000679691">
    <property type="component" value="Unassembled WGS sequence"/>
</dbReference>
<dbReference type="SUPFAM" id="SSF47413">
    <property type="entry name" value="lambda repressor-like DNA-binding domains"/>
    <property type="match status" value="1"/>
</dbReference>
<gene>
    <name evidence="2" type="ORF">J5U18_12920</name>
</gene>
<dbReference type="InterPro" id="IPR001387">
    <property type="entry name" value="Cro/C1-type_HTH"/>
</dbReference>
<name>A0A8T4HDA0_9SPHI</name>
<evidence type="ECO:0000313" key="2">
    <source>
        <dbReference type="EMBL" id="MBP3944443.1"/>
    </source>
</evidence>
<dbReference type="EMBL" id="JAGKSB010000018">
    <property type="protein sequence ID" value="MBP3944443.1"/>
    <property type="molecule type" value="Genomic_DNA"/>
</dbReference>
<dbReference type="SMART" id="SM00530">
    <property type="entry name" value="HTH_XRE"/>
    <property type="match status" value="1"/>
</dbReference>
<dbReference type="AlphaFoldDB" id="A0A8T4HDA0"/>
<organism evidence="2 3">
    <name type="scientific">Rhinopithecimicrobium faecis</name>
    <dbReference type="NCBI Taxonomy" id="2820698"/>
    <lineage>
        <taxon>Bacteria</taxon>
        <taxon>Pseudomonadati</taxon>
        <taxon>Bacteroidota</taxon>
        <taxon>Sphingobacteriia</taxon>
        <taxon>Sphingobacteriales</taxon>
        <taxon>Sphingobacteriaceae</taxon>
        <taxon>Rhinopithecimicrobium</taxon>
    </lineage>
</organism>